<dbReference type="PRINTS" id="PR00507">
    <property type="entry name" value="N12N6MTFRASE"/>
</dbReference>
<dbReference type="EC" id="2.1.1.72" evidence="1"/>
<evidence type="ECO:0000313" key="1">
    <source>
        <dbReference type="EMBL" id="SUA70326.1"/>
    </source>
</evidence>
<dbReference type="Proteomes" id="UP000254400">
    <property type="component" value="Unassembled WGS sequence"/>
</dbReference>
<dbReference type="AlphaFoldDB" id="A0A378XZ92"/>
<gene>
    <name evidence="1" type="ORF">NCTC10343_03197</name>
</gene>
<dbReference type="InterPro" id="IPR029063">
    <property type="entry name" value="SAM-dependent_MTases_sf"/>
</dbReference>
<dbReference type="PROSITE" id="PS00092">
    <property type="entry name" value="N6_MTASE"/>
    <property type="match status" value="1"/>
</dbReference>
<protein>
    <submittedName>
        <fullName evidence="1">Probable type I restriction enzyme BthVORF4518P M protein</fullName>
        <ecNumber evidence="1">2.1.1.72</ecNumber>
    </submittedName>
</protein>
<name>A0A378XZ92_PAEPO</name>
<dbReference type="CDD" id="cd02440">
    <property type="entry name" value="AdoMet_MTases"/>
    <property type="match status" value="1"/>
</dbReference>
<dbReference type="Gene3D" id="3.40.50.150">
    <property type="entry name" value="Vaccinia Virus protein VP39"/>
    <property type="match status" value="1"/>
</dbReference>
<dbReference type="InterPro" id="IPR002052">
    <property type="entry name" value="DNA_methylase_N6_adenine_CS"/>
</dbReference>
<dbReference type="GO" id="GO:0009007">
    <property type="term" value="F:site-specific DNA-methyltransferase (adenine-specific) activity"/>
    <property type="evidence" value="ECO:0007669"/>
    <property type="project" value="UniProtKB-EC"/>
</dbReference>
<sequence>MWYGDKREARVKIAMALVEKGWKIYGWKNDESDAMVDYFSPADWDGIAEKNGYVLCIDQNNTRYSGYEQKEYIGGNAVYKTNARIQKLEAMMNDEASTDNEKASCAVLIEKEKEKSGMIEKYKVIETYPTFSFANPRGTSWHIEKDGQIIAKGKGVFAVNDYDWENKEKTEKQQKAEKVEALINRFEKAIKDAGALKAVVIKVEKKVIKPVEKEDKTINLNDVLSFSYHGHYWVVTDIYTNSKGQSCITYELLGSEKRGYQRLKSMSVKSYYQTLDRLNKGIEEGTVKVYTLQEVTEYQEKTVFKKAARKQNVYNVPAIETTEQAKENNEIVNVSAEVTVTYNEEKQGVEIRFPSKPENNIIEQLKAYGFRWSPRGFWYAKQSDKANKFASSLQVDYNKPNNTEFNGSVNIAVNEDINIDDLHMYTVSDELQSRLHSSSLFQVDYKTDCFNTFNELQKDALSVLSQTDNEYLQYQIKKYLQSFKQRYYTQYIKILNHRANNPSWAVTGRGGLNVRRYNKMQDRYGNLLSQFSDMKKEFDNRMDKFKTRIFQLEKERLDKEVNGVVEIPEFKIDRKQITVAGYTETTRVYTYKNYMITKSWGMYRVFKDGKEVDTSLKTTSRLNEAKRFVAYLISKDESTSTNENNDKIRILQEESESENSNQQQYISKINKKIESTQRKVNALSGDYLTNTWKRQQEAASREQKKDNLNLEIKILEYLKEKACSNTMDEFDIALLVGSFREDMRIKYRSRGRYNNEVKYPTINSDADVNGWWNQEVPKMQKRLNKAGIHNTEQYNDAIDKYAALVKAIEKPVNPVQQKIKKMESEVKLYKIDGYFPTPKTIVERMIELADLQDGETILEPSAGNGNILDGVNEYIQDNNLSAELHGIEWNYTLRQILELKQYKLVANDFIEFTPFTKYNKIIMNPPFEKGKDVDHVLKAYECLKDGGRLIAIMSPHWTFANDTKSIQFRNWLNDKGYYEKLPEGSFKESGTGVNTVLVVIEKVEEERVRVN</sequence>
<accession>A0A378XZ92</accession>
<keyword evidence="1" id="KW-0808">Transferase</keyword>
<reference evidence="1 2" key="1">
    <citation type="submission" date="2018-06" db="EMBL/GenBank/DDBJ databases">
        <authorList>
            <consortium name="Pathogen Informatics"/>
            <person name="Doyle S."/>
        </authorList>
    </citation>
    <scope>NUCLEOTIDE SEQUENCE [LARGE SCALE GENOMIC DNA]</scope>
    <source>
        <strain evidence="1 2">NCTC10343</strain>
    </source>
</reference>
<organism evidence="1 2">
    <name type="scientific">Paenibacillus polymyxa</name>
    <name type="common">Bacillus polymyxa</name>
    <dbReference type="NCBI Taxonomy" id="1406"/>
    <lineage>
        <taxon>Bacteria</taxon>
        <taxon>Bacillati</taxon>
        <taxon>Bacillota</taxon>
        <taxon>Bacilli</taxon>
        <taxon>Bacillales</taxon>
        <taxon>Paenibacillaceae</taxon>
        <taxon>Paenibacillus</taxon>
    </lineage>
</organism>
<dbReference type="RefSeq" id="WP_019687720.1">
    <property type="nucleotide sequence ID" value="NZ_CP036496.1"/>
</dbReference>
<dbReference type="GO" id="GO:0003676">
    <property type="term" value="F:nucleic acid binding"/>
    <property type="evidence" value="ECO:0007669"/>
    <property type="project" value="InterPro"/>
</dbReference>
<proteinExistence type="predicted"/>
<dbReference type="EMBL" id="UGSC01000001">
    <property type="protein sequence ID" value="SUA70326.1"/>
    <property type="molecule type" value="Genomic_DNA"/>
</dbReference>
<dbReference type="SUPFAM" id="SSF53335">
    <property type="entry name" value="S-adenosyl-L-methionine-dependent methyltransferases"/>
    <property type="match status" value="1"/>
</dbReference>
<evidence type="ECO:0000313" key="2">
    <source>
        <dbReference type="Proteomes" id="UP000254400"/>
    </source>
</evidence>
<dbReference type="GO" id="GO:0008170">
    <property type="term" value="F:N-methyltransferase activity"/>
    <property type="evidence" value="ECO:0007669"/>
    <property type="project" value="UniProtKB-ARBA"/>
</dbReference>
<keyword evidence="1" id="KW-0489">Methyltransferase</keyword>
<dbReference type="GO" id="GO:0032259">
    <property type="term" value="P:methylation"/>
    <property type="evidence" value="ECO:0007669"/>
    <property type="project" value="UniProtKB-KW"/>
</dbReference>
<dbReference type="GeneID" id="93346551"/>